<accession>A0A8E2DMG8</accession>
<feature type="chain" id="PRO_5034912547" evidence="1">
    <location>
        <begin position="26"/>
        <end position="77"/>
    </location>
</feature>
<organism evidence="2 3">
    <name type="scientific">Obba rivulosa</name>
    <dbReference type="NCBI Taxonomy" id="1052685"/>
    <lineage>
        <taxon>Eukaryota</taxon>
        <taxon>Fungi</taxon>
        <taxon>Dikarya</taxon>
        <taxon>Basidiomycota</taxon>
        <taxon>Agaricomycotina</taxon>
        <taxon>Agaricomycetes</taxon>
        <taxon>Polyporales</taxon>
        <taxon>Gelatoporiaceae</taxon>
        <taxon>Obba</taxon>
    </lineage>
</organism>
<keyword evidence="1" id="KW-0732">Signal</keyword>
<evidence type="ECO:0000313" key="2">
    <source>
        <dbReference type="EMBL" id="OCH87988.1"/>
    </source>
</evidence>
<evidence type="ECO:0000313" key="3">
    <source>
        <dbReference type="Proteomes" id="UP000250043"/>
    </source>
</evidence>
<dbReference type="EMBL" id="KV722466">
    <property type="protein sequence ID" value="OCH87988.1"/>
    <property type="molecule type" value="Genomic_DNA"/>
</dbReference>
<gene>
    <name evidence="2" type="ORF">OBBRIDRAFT_795679</name>
</gene>
<reference evidence="2 3" key="1">
    <citation type="submission" date="2016-07" db="EMBL/GenBank/DDBJ databases">
        <title>Draft genome of the white-rot fungus Obba rivulosa 3A-2.</title>
        <authorList>
            <consortium name="DOE Joint Genome Institute"/>
            <person name="Miettinen O."/>
            <person name="Riley R."/>
            <person name="Acob R."/>
            <person name="Barry K."/>
            <person name="Cullen D."/>
            <person name="De Vries R."/>
            <person name="Hainaut M."/>
            <person name="Hatakka A."/>
            <person name="Henrissat B."/>
            <person name="Hilden K."/>
            <person name="Kuo R."/>
            <person name="Labutti K."/>
            <person name="Lipzen A."/>
            <person name="Makela M.R."/>
            <person name="Sandor L."/>
            <person name="Spatafora J.W."/>
            <person name="Grigoriev I.V."/>
            <person name="Hibbett D.S."/>
        </authorList>
    </citation>
    <scope>NUCLEOTIDE SEQUENCE [LARGE SCALE GENOMIC DNA]</scope>
    <source>
        <strain evidence="2 3">3A-2</strain>
    </source>
</reference>
<keyword evidence="3" id="KW-1185">Reference proteome</keyword>
<name>A0A8E2DMG8_9APHY</name>
<protein>
    <submittedName>
        <fullName evidence="2">Uncharacterized protein</fullName>
    </submittedName>
</protein>
<dbReference type="AlphaFoldDB" id="A0A8E2DMG8"/>
<dbReference type="Proteomes" id="UP000250043">
    <property type="component" value="Unassembled WGS sequence"/>
</dbReference>
<sequence length="77" mass="8248">MPPGLQPGRTTFLSLFLAVAHLSESCSERLLDGESSKISCQAVVTMASAFSDDAPPLSPYGMTVTSVMPGHMLRYTR</sequence>
<proteinExistence type="predicted"/>
<feature type="signal peptide" evidence="1">
    <location>
        <begin position="1"/>
        <end position="25"/>
    </location>
</feature>
<evidence type="ECO:0000256" key="1">
    <source>
        <dbReference type="SAM" id="SignalP"/>
    </source>
</evidence>